<gene>
    <name evidence="1" type="ORF">BYL167_LOCUS21582</name>
    <name evidence="2" type="ORF">GIL414_LOCUS39421</name>
</gene>
<dbReference type="Gene3D" id="3.40.50.300">
    <property type="entry name" value="P-loop containing nucleotide triphosphate hydrolases"/>
    <property type="match status" value="1"/>
</dbReference>
<dbReference type="AlphaFoldDB" id="A0A8S2RC43"/>
<dbReference type="Proteomes" id="UP000681967">
    <property type="component" value="Unassembled WGS sequence"/>
</dbReference>
<reference evidence="1" key="1">
    <citation type="submission" date="2021-02" db="EMBL/GenBank/DDBJ databases">
        <authorList>
            <person name="Nowell W R."/>
        </authorList>
    </citation>
    <scope>NUCLEOTIDE SEQUENCE</scope>
</reference>
<accession>A0A8S2RC43</accession>
<dbReference type="InterPro" id="IPR031248">
    <property type="entry name" value="RNF213"/>
</dbReference>
<dbReference type="CDD" id="cd00009">
    <property type="entry name" value="AAA"/>
    <property type="match status" value="1"/>
</dbReference>
<dbReference type="EMBL" id="CAJOBJ010106668">
    <property type="protein sequence ID" value="CAF4612587.1"/>
    <property type="molecule type" value="Genomic_DNA"/>
</dbReference>
<dbReference type="GO" id="GO:0016887">
    <property type="term" value="F:ATP hydrolysis activity"/>
    <property type="evidence" value="ECO:0007669"/>
    <property type="project" value="InterPro"/>
</dbReference>
<dbReference type="EMBL" id="CAJOBH010009901">
    <property type="protein sequence ID" value="CAF4151964.1"/>
    <property type="molecule type" value="Genomic_DNA"/>
</dbReference>
<comment type="caution">
    <text evidence="1">The sequence shown here is derived from an EMBL/GenBank/DDBJ whole genome shotgun (WGS) entry which is preliminary data.</text>
</comment>
<dbReference type="PANTHER" id="PTHR22605:SF1">
    <property type="entry name" value="RZ-TYPE DOMAIN-CONTAINING PROTEIN"/>
    <property type="match status" value="1"/>
</dbReference>
<dbReference type="GO" id="GO:0004842">
    <property type="term" value="F:ubiquitin-protein transferase activity"/>
    <property type="evidence" value="ECO:0007669"/>
    <property type="project" value="InterPro"/>
</dbReference>
<dbReference type="SUPFAM" id="SSF52540">
    <property type="entry name" value="P-loop containing nucleoside triphosphate hydrolases"/>
    <property type="match status" value="1"/>
</dbReference>
<dbReference type="Proteomes" id="UP000681720">
    <property type="component" value="Unassembled WGS sequence"/>
</dbReference>
<protein>
    <submittedName>
        <fullName evidence="1">Uncharacterized protein</fullName>
    </submittedName>
</protein>
<feature type="non-terminal residue" evidence="1">
    <location>
        <position position="258"/>
    </location>
</feature>
<proteinExistence type="predicted"/>
<dbReference type="Pfam" id="PF12775">
    <property type="entry name" value="AAA_7"/>
    <property type="match status" value="1"/>
</dbReference>
<organism evidence="1 3">
    <name type="scientific">Rotaria magnacalcarata</name>
    <dbReference type="NCBI Taxonomy" id="392030"/>
    <lineage>
        <taxon>Eukaryota</taxon>
        <taxon>Metazoa</taxon>
        <taxon>Spiralia</taxon>
        <taxon>Gnathifera</taxon>
        <taxon>Rotifera</taxon>
        <taxon>Eurotatoria</taxon>
        <taxon>Bdelloidea</taxon>
        <taxon>Philodinida</taxon>
        <taxon>Philodinidae</taxon>
        <taxon>Rotaria</taxon>
    </lineage>
</organism>
<dbReference type="PANTHER" id="PTHR22605">
    <property type="entry name" value="RZ-TYPE DOMAIN-CONTAINING PROTEIN"/>
    <property type="match status" value="1"/>
</dbReference>
<evidence type="ECO:0000313" key="3">
    <source>
        <dbReference type="Proteomes" id="UP000681967"/>
    </source>
</evidence>
<dbReference type="InterPro" id="IPR027417">
    <property type="entry name" value="P-loop_NTPase"/>
</dbReference>
<evidence type="ECO:0000313" key="1">
    <source>
        <dbReference type="EMBL" id="CAF4151964.1"/>
    </source>
</evidence>
<name>A0A8S2RC43_9BILA</name>
<evidence type="ECO:0000313" key="2">
    <source>
        <dbReference type="EMBL" id="CAF4612587.1"/>
    </source>
</evidence>
<sequence>MDLVQTLLRSSNQFTSLSVEAVRKQQRAVATNTPEEFSDAIVRWDTAQPFILIFTDTHEPLFIYKRTKDIPPALIEYFKTYYQATGQKKELAKNIMFPDYDKLSHVEFFIKLASLSRKYFNKSICPKCFRQHEYKDRQCARCVNVDLIRPTSFNHSDVMIFQIGIAEMLKTEYVLTPDNFVKMLLIYMRVQSGIPVLIMGETGCGKTALIQFLCQKILDDDLEVFRMHAGVEVEKLVTIVQSYIQQAQKCRTRNKRLW</sequence>